<keyword evidence="3" id="KW-1185">Reference proteome</keyword>
<feature type="domain" description="HTH cro/C1-type" evidence="1">
    <location>
        <begin position="30"/>
        <end position="84"/>
    </location>
</feature>
<dbReference type="InterPro" id="IPR043917">
    <property type="entry name" value="DUF5753"/>
</dbReference>
<gene>
    <name evidence="2" type="ORF">CEP50_16750</name>
</gene>
<dbReference type="Gene3D" id="1.10.260.40">
    <property type="entry name" value="lambda repressor-like DNA-binding domains"/>
    <property type="match status" value="1"/>
</dbReference>
<dbReference type="SUPFAM" id="SSF47413">
    <property type="entry name" value="lambda repressor-like DNA-binding domains"/>
    <property type="match status" value="1"/>
</dbReference>
<dbReference type="Pfam" id="PF13560">
    <property type="entry name" value="HTH_31"/>
    <property type="match status" value="1"/>
</dbReference>
<dbReference type="InterPro" id="IPR010982">
    <property type="entry name" value="Lambda_DNA-bd_dom_sf"/>
</dbReference>
<protein>
    <submittedName>
        <fullName evidence="2">DNA-binding protein</fullName>
    </submittedName>
</protein>
<dbReference type="InParanoid" id="A0A2T0GSV0"/>
<evidence type="ECO:0000313" key="2">
    <source>
        <dbReference type="EMBL" id="PRW62179.1"/>
    </source>
</evidence>
<name>A0A2T0GSV0_ACTMO</name>
<dbReference type="SMART" id="SM00530">
    <property type="entry name" value="HTH_XRE"/>
    <property type="match status" value="1"/>
</dbReference>
<sequence length="296" mass="33334">MMVRIMPDRLQCLAMALGPTARRRRLGAHLAELRENAGLSFAEVGEHMGASPQTIRNWEKGQASMKKMELAALMDLYDAPHEVRQTLEDARREGSKRSWWSTYRLPEWFKPYVGLETDAALVCNFEQELIPVLLQTEDYARAIHTSGGHITDPEDVEKRVAARMQRQRRLLDKDNPLELRAVISEAALYRKVGGRKAWSEQLEHLLALGERPNVMFQVIPYEAGAHASMASGFTVLSFAEPTDPDVAYMDGLLGGHVIEDNSDVTLLKNLFDELRSSAMPQRESIDLVREIAPGQP</sequence>
<comment type="caution">
    <text evidence="2">The sequence shown here is derived from an EMBL/GenBank/DDBJ whole genome shotgun (WGS) entry which is preliminary data.</text>
</comment>
<evidence type="ECO:0000313" key="3">
    <source>
        <dbReference type="Proteomes" id="UP000239352"/>
    </source>
</evidence>
<evidence type="ECO:0000259" key="1">
    <source>
        <dbReference type="PROSITE" id="PS50943"/>
    </source>
</evidence>
<reference evidence="2 3" key="1">
    <citation type="submission" date="2018-03" db="EMBL/GenBank/DDBJ databases">
        <title>Actinopolyspora mortivallis from Sahara, screening for active biomolecules.</title>
        <authorList>
            <person name="Selama O."/>
            <person name="Wellington E.M.H."/>
            <person name="Hacene H."/>
        </authorList>
    </citation>
    <scope>NUCLEOTIDE SEQUENCE [LARGE SCALE GENOMIC DNA]</scope>
    <source>
        <strain evidence="2 3">M5A</strain>
    </source>
</reference>
<dbReference type="Pfam" id="PF19054">
    <property type="entry name" value="DUF5753"/>
    <property type="match status" value="1"/>
</dbReference>
<dbReference type="PROSITE" id="PS50943">
    <property type="entry name" value="HTH_CROC1"/>
    <property type="match status" value="1"/>
</dbReference>
<dbReference type="AlphaFoldDB" id="A0A2T0GSV0"/>
<keyword evidence="2" id="KW-0238">DNA-binding</keyword>
<organism evidence="2 3">
    <name type="scientific">Actinopolyspora mortivallis</name>
    <dbReference type="NCBI Taxonomy" id="33906"/>
    <lineage>
        <taxon>Bacteria</taxon>
        <taxon>Bacillati</taxon>
        <taxon>Actinomycetota</taxon>
        <taxon>Actinomycetes</taxon>
        <taxon>Actinopolysporales</taxon>
        <taxon>Actinopolysporaceae</taxon>
        <taxon>Actinopolyspora</taxon>
    </lineage>
</organism>
<dbReference type="EMBL" id="PVSR01000039">
    <property type="protein sequence ID" value="PRW62179.1"/>
    <property type="molecule type" value="Genomic_DNA"/>
</dbReference>
<dbReference type="InterPro" id="IPR001387">
    <property type="entry name" value="Cro/C1-type_HTH"/>
</dbReference>
<proteinExistence type="predicted"/>
<dbReference type="Proteomes" id="UP000239352">
    <property type="component" value="Unassembled WGS sequence"/>
</dbReference>
<accession>A0A2T0GSV0</accession>
<dbReference type="CDD" id="cd00093">
    <property type="entry name" value="HTH_XRE"/>
    <property type="match status" value="1"/>
</dbReference>
<dbReference type="STRING" id="1050202.GCA_000384035_00496"/>
<dbReference type="GO" id="GO:0003677">
    <property type="term" value="F:DNA binding"/>
    <property type="evidence" value="ECO:0007669"/>
    <property type="project" value="UniProtKB-KW"/>
</dbReference>